<protein>
    <submittedName>
        <fullName evidence="2">Uncharacterized protein</fullName>
    </submittedName>
</protein>
<evidence type="ECO:0000313" key="2">
    <source>
        <dbReference type="EMBL" id="AXQ69720.1"/>
    </source>
</evidence>
<name>A0A385EDH8_9CAUD</name>
<evidence type="ECO:0000256" key="1">
    <source>
        <dbReference type="SAM" id="MobiDB-lite"/>
    </source>
</evidence>
<dbReference type="EMBL" id="MH588547">
    <property type="protein sequence ID" value="AXQ69720.1"/>
    <property type="molecule type" value="Genomic_DNA"/>
</dbReference>
<evidence type="ECO:0000313" key="3">
    <source>
        <dbReference type="Proteomes" id="UP000259683"/>
    </source>
</evidence>
<accession>A0A385EDH8</accession>
<dbReference type="Proteomes" id="UP000259683">
    <property type="component" value="Segment"/>
</dbReference>
<gene>
    <name evidence="2" type="ORF">CcrSC_gp138</name>
</gene>
<reference evidence="2" key="1">
    <citation type="submission" date="2018-07" db="EMBL/GenBank/DDBJ databases">
        <authorList>
            <person name="Wilson K.M."/>
            <person name="Ely B."/>
        </authorList>
    </citation>
    <scope>NUCLEOTIDE SEQUENCE</scope>
</reference>
<reference evidence="2" key="2">
    <citation type="submission" date="2021-07" db="EMBL/GenBank/DDBJ databases">
        <title>Giant CbK-like Caulobacter bacteriophages have genetically divergent genomes.</title>
        <authorList>
            <person name="Wilson K."/>
            <person name="Ely B."/>
        </authorList>
    </citation>
    <scope>NUCLEOTIDE SEQUENCE</scope>
</reference>
<organism evidence="2 3">
    <name type="scientific">Caulobacter phage CcrSC</name>
    <dbReference type="NCBI Taxonomy" id="2283272"/>
    <lineage>
        <taxon>Viruses</taxon>
        <taxon>Duplodnaviria</taxon>
        <taxon>Heunggongvirae</taxon>
        <taxon>Uroviricota</taxon>
        <taxon>Caudoviricetes</taxon>
        <taxon>Jeanschmidtviridae</taxon>
        <taxon>Bertelyvirus</taxon>
        <taxon>Bertelyvirus SC</taxon>
    </lineage>
</organism>
<keyword evidence="3" id="KW-1185">Reference proteome</keyword>
<proteinExistence type="predicted"/>
<feature type="region of interest" description="Disordered" evidence="1">
    <location>
        <begin position="79"/>
        <end position="102"/>
    </location>
</feature>
<feature type="compositionally biased region" description="Basic residues" evidence="1">
    <location>
        <begin position="91"/>
        <end position="102"/>
    </location>
</feature>
<sequence>MTVRIYAPDGEPFDVPEHRAGELVLNKGFSRLPHDPNAVPLVQETPGYRETMAKAQAEWESLQADRDYIAGQDIDFANLLAGEEPQEPKPVRRRRRRVKDEA</sequence>